<keyword evidence="2" id="KW-1185">Reference proteome</keyword>
<proteinExistence type="predicted"/>
<accession>A0ABV4Y0B1</accession>
<dbReference type="RefSeq" id="WP_413267037.1">
    <property type="nucleotide sequence ID" value="NZ_JBHFNR010000251.1"/>
</dbReference>
<dbReference type="EMBL" id="JBHFNR010000251">
    <property type="protein sequence ID" value="MFB2897431.1"/>
    <property type="molecule type" value="Genomic_DNA"/>
</dbReference>
<dbReference type="Proteomes" id="UP001576784">
    <property type="component" value="Unassembled WGS sequence"/>
</dbReference>
<reference evidence="1 2" key="1">
    <citation type="submission" date="2024-09" db="EMBL/GenBank/DDBJ databases">
        <title>Floridaenema gen nov. (Aerosakkonemataceae, Aerosakkonematales ord. nov., Cyanobacteria) from benthic tropical and subtropical fresh waters, with the description of four new species.</title>
        <authorList>
            <person name="Moretto J.A."/>
            <person name="Berthold D.E."/>
            <person name="Lefler F.W."/>
            <person name="Huang I.-S."/>
            <person name="Laughinghouse H. IV."/>
        </authorList>
    </citation>
    <scope>NUCLEOTIDE SEQUENCE [LARGE SCALE GENOMIC DNA]</scope>
    <source>
        <strain evidence="1 2">BLCC-F50</strain>
    </source>
</reference>
<evidence type="ECO:0000313" key="1">
    <source>
        <dbReference type="EMBL" id="MFB2897431.1"/>
    </source>
</evidence>
<gene>
    <name evidence="1" type="ORF">ACE1CI_31320</name>
</gene>
<protein>
    <submittedName>
        <fullName evidence="1">Uncharacterized protein</fullName>
    </submittedName>
</protein>
<name>A0ABV4Y0B1_9CYAN</name>
<organism evidence="1 2">
    <name type="scientific">Floridaenema flaviceps BLCC-F50</name>
    <dbReference type="NCBI Taxonomy" id="3153642"/>
    <lineage>
        <taxon>Bacteria</taxon>
        <taxon>Bacillati</taxon>
        <taxon>Cyanobacteriota</taxon>
        <taxon>Cyanophyceae</taxon>
        <taxon>Oscillatoriophycideae</taxon>
        <taxon>Aerosakkonematales</taxon>
        <taxon>Aerosakkonemataceae</taxon>
        <taxon>Floridanema</taxon>
        <taxon>Floridanema flaviceps</taxon>
    </lineage>
</organism>
<sequence>MMKIKVYCCVPNCSNYSKWPVLEYILAVLMTRSFKPYVCVEHHHLFDDVDISDYNPE</sequence>
<comment type="caution">
    <text evidence="1">The sequence shown here is derived from an EMBL/GenBank/DDBJ whole genome shotgun (WGS) entry which is preliminary data.</text>
</comment>
<evidence type="ECO:0000313" key="2">
    <source>
        <dbReference type="Proteomes" id="UP001576784"/>
    </source>
</evidence>